<name>A0A2N3WJI7_9PSEU</name>
<reference evidence="1 2" key="1">
    <citation type="submission" date="2017-12" db="EMBL/GenBank/DDBJ databases">
        <title>Sequencing the genomes of 1000 Actinobacteria strains.</title>
        <authorList>
            <person name="Klenk H.-P."/>
        </authorList>
    </citation>
    <scope>NUCLEOTIDE SEQUENCE [LARGE SCALE GENOMIC DNA]</scope>
    <source>
        <strain evidence="1 2">DSM 45165</strain>
    </source>
</reference>
<sequence>MRDRELHAQAGVWCHREPCVAVLVMEGEAADRSNGGAIAADALYRVALAHGLRLTTDLDHLALQPLVGWRMLIDGNRRVTLRWPRFQPLLDQAPLGLPTGWVRLALARQVVLVFAGYGLGLHEQARTAAPGLDRRLRCAAEVGALAAGAVTVSVLES</sequence>
<dbReference type="EMBL" id="PJMY01000003">
    <property type="protein sequence ID" value="PKV94028.1"/>
    <property type="molecule type" value="Genomic_DNA"/>
</dbReference>
<evidence type="ECO:0000313" key="1">
    <source>
        <dbReference type="EMBL" id="PKV94028.1"/>
    </source>
</evidence>
<organism evidence="1 2">
    <name type="scientific">Amycolatopsis echigonensis</name>
    <dbReference type="NCBI Taxonomy" id="2576905"/>
    <lineage>
        <taxon>Bacteria</taxon>
        <taxon>Bacillati</taxon>
        <taxon>Actinomycetota</taxon>
        <taxon>Actinomycetes</taxon>
        <taxon>Pseudonocardiales</taxon>
        <taxon>Pseudonocardiaceae</taxon>
        <taxon>Amycolatopsis</taxon>
    </lineage>
</organism>
<dbReference type="AlphaFoldDB" id="A0A2N3WJI7"/>
<gene>
    <name evidence="1" type="ORF">ATK30_4897</name>
</gene>
<keyword evidence="2" id="KW-1185">Reference proteome</keyword>
<comment type="caution">
    <text evidence="1">The sequence shown here is derived from an EMBL/GenBank/DDBJ whole genome shotgun (WGS) entry which is preliminary data.</text>
</comment>
<dbReference type="Proteomes" id="UP000233750">
    <property type="component" value="Unassembled WGS sequence"/>
</dbReference>
<protein>
    <submittedName>
        <fullName evidence="1">Uncharacterized protein</fullName>
    </submittedName>
</protein>
<accession>A0A2N3WJI7</accession>
<evidence type="ECO:0000313" key="2">
    <source>
        <dbReference type="Proteomes" id="UP000233750"/>
    </source>
</evidence>
<dbReference type="RefSeq" id="WP_013673449.1">
    <property type="nucleotide sequence ID" value="NZ_PJMY01000003.1"/>
</dbReference>
<proteinExistence type="predicted"/>
<dbReference type="OrthoDB" id="3699810at2"/>